<sequence length="423" mass="46136">MPANNKRKAARAAKARADGHAAPDADSTLDRNTVDEMPDNEKSEDQRNIKAIFSQFLGAMKKEYPACYNMCPHLFLEDQTFSDLTIEDIENPQLHHLIGLFKQHGFSKNATGTTAMNLINQYESMKDKQKAAGQPSQGNTAAAPSTSYTAAYSQFLAAKEDKSDPDVEQLVNAIRNYDLSKDVDATTTTRSKVTKPKGKQKATKPSSYNNSAAGLSTFYTAASGRFLTARKGEKYSNVDHLINAMKQLEDANATAISRSKVTKQKAKQKAAGQSPQDNTGAGSSTSDTATETDIQDVAGHHSTDDPTCSMPWFERMKKTVRRKAMRQRCREKAARNAARESSQVFPAEHSSGYDPSGETTQNTHGATATGSTKPEHTKQDSAGQDSKGRTMASSSKDVPVPMLIHDPNEPNPDYDLLIENGFL</sequence>
<feature type="compositionally biased region" description="Low complexity" evidence="1">
    <location>
        <begin position="269"/>
        <end position="289"/>
    </location>
</feature>
<feature type="compositionally biased region" description="Basic and acidic residues" evidence="1">
    <location>
        <begin position="15"/>
        <end position="46"/>
    </location>
</feature>
<feature type="region of interest" description="Disordered" evidence="1">
    <location>
        <begin position="319"/>
        <end position="413"/>
    </location>
</feature>
<feature type="region of interest" description="Disordered" evidence="1">
    <location>
        <begin position="1"/>
        <end position="46"/>
    </location>
</feature>
<feature type="compositionally biased region" description="Basic residues" evidence="1">
    <location>
        <begin position="192"/>
        <end position="202"/>
    </location>
</feature>
<dbReference type="RefSeq" id="XP_018040770.1">
    <property type="nucleotide sequence ID" value="XM_018180000.1"/>
</dbReference>
<gene>
    <name evidence="2" type="ORF">CC84DRAFT_1172819</name>
</gene>
<dbReference type="EMBL" id="KV441549">
    <property type="protein sequence ID" value="OAG10405.1"/>
    <property type="molecule type" value="Genomic_DNA"/>
</dbReference>
<keyword evidence="3" id="KW-1185">Reference proteome</keyword>
<protein>
    <submittedName>
        <fullName evidence="2">Uncharacterized protein</fullName>
    </submittedName>
</protein>
<dbReference type="AlphaFoldDB" id="A0A177CSA0"/>
<organism evidence="2 3">
    <name type="scientific">Paraphaeosphaeria sporulosa</name>
    <dbReference type="NCBI Taxonomy" id="1460663"/>
    <lineage>
        <taxon>Eukaryota</taxon>
        <taxon>Fungi</taxon>
        <taxon>Dikarya</taxon>
        <taxon>Ascomycota</taxon>
        <taxon>Pezizomycotina</taxon>
        <taxon>Dothideomycetes</taxon>
        <taxon>Pleosporomycetidae</taxon>
        <taxon>Pleosporales</taxon>
        <taxon>Massarineae</taxon>
        <taxon>Didymosphaeriaceae</taxon>
        <taxon>Paraphaeosphaeria</taxon>
    </lineage>
</organism>
<dbReference type="InParanoid" id="A0A177CSA0"/>
<dbReference type="OrthoDB" id="10496249at2759"/>
<name>A0A177CSA0_9PLEO</name>
<feature type="compositionally biased region" description="Basic and acidic residues" evidence="1">
    <location>
        <begin position="328"/>
        <end position="338"/>
    </location>
</feature>
<feature type="compositionally biased region" description="Polar residues" evidence="1">
    <location>
        <begin position="357"/>
        <end position="372"/>
    </location>
</feature>
<feature type="compositionally biased region" description="Basic residues" evidence="1">
    <location>
        <begin position="1"/>
        <end position="14"/>
    </location>
</feature>
<feature type="region of interest" description="Disordered" evidence="1">
    <location>
        <begin position="259"/>
        <end position="289"/>
    </location>
</feature>
<accession>A0A177CSA0</accession>
<evidence type="ECO:0000256" key="1">
    <source>
        <dbReference type="SAM" id="MobiDB-lite"/>
    </source>
</evidence>
<evidence type="ECO:0000313" key="2">
    <source>
        <dbReference type="EMBL" id="OAG10405.1"/>
    </source>
</evidence>
<reference evidence="2 3" key="1">
    <citation type="submission" date="2016-05" db="EMBL/GenBank/DDBJ databases">
        <title>Comparative analysis of secretome profiles of manganese(II)-oxidizing ascomycete fungi.</title>
        <authorList>
            <consortium name="DOE Joint Genome Institute"/>
            <person name="Zeiner C.A."/>
            <person name="Purvine S.O."/>
            <person name="Zink E.M."/>
            <person name="Wu S."/>
            <person name="Pasa-Tolic L."/>
            <person name="Chaput D.L."/>
            <person name="Haridas S."/>
            <person name="Grigoriev I.V."/>
            <person name="Santelli C.M."/>
            <person name="Hansel C.M."/>
        </authorList>
    </citation>
    <scope>NUCLEOTIDE SEQUENCE [LARGE SCALE GENOMIC DNA]</scope>
    <source>
        <strain evidence="2 3">AP3s5-JAC2a</strain>
    </source>
</reference>
<proteinExistence type="predicted"/>
<dbReference type="GeneID" id="28763486"/>
<evidence type="ECO:0000313" key="3">
    <source>
        <dbReference type="Proteomes" id="UP000077069"/>
    </source>
</evidence>
<feature type="region of interest" description="Disordered" evidence="1">
    <location>
        <begin position="187"/>
        <end position="210"/>
    </location>
</feature>
<dbReference type="Proteomes" id="UP000077069">
    <property type="component" value="Unassembled WGS sequence"/>
</dbReference>